<proteinExistence type="predicted"/>
<name>R0HKM0_9BRAS</name>
<reference evidence="3" key="1">
    <citation type="journal article" date="2013" name="Nat. Genet.">
        <title>The Capsella rubella genome and the genomic consequences of rapid mating system evolution.</title>
        <authorList>
            <person name="Slotte T."/>
            <person name="Hazzouri K.M."/>
            <person name="Agren J.A."/>
            <person name="Koenig D."/>
            <person name="Maumus F."/>
            <person name="Guo Y.L."/>
            <person name="Steige K."/>
            <person name="Platts A.E."/>
            <person name="Escobar J.S."/>
            <person name="Newman L.K."/>
            <person name="Wang W."/>
            <person name="Mandakova T."/>
            <person name="Vello E."/>
            <person name="Smith L.M."/>
            <person name="Henz S.R."/>
            <person name="Steffen J."/>
            <person name="Takuno S."/>
            <person name="Brandvain Y."/>
            <person name="Coop G."/>
            <person name="Andolfatto P."/>
            <person name="Hu T.T."/>
            <person name="Blanchette M."/>
            <person name="Clark R.M."/>
            <person name="Quesneville H."/>
            <person name="Nordborg M."/>
            <person name="Gaut B.S."/>
            <person name="Lysak M.A."/>
            <person name="Jenkins J."/>
            <person name="Grimwood J."/>
            <person name="Chapman J."/>
            <person name="Prochnik S."/>
            <person name="Shu S."/>
            <person name="Rokhsar D."/>
            <person name="Schmutz J."/>
            <person name="Weigel D."/>
            <person name="Wright S.I."/>
        </authorList>
    </citation>
    <scope>NUCLEOTIDE SEQUENCE [LARGE SCALE GENOMIC DNA]</scope>
    <source>
        <strain evidence="3">cv. Monte Gargano</strain>
    </source>
</reference>
<dbReference type="KEGG" id="crb:17887206"/>
<keyword evidence="1" id="KW-1133">Transmembrane helix</keyword>
<keyword evidence="1" id="KW-0472">Membrane</keyword>
<feature type="transmembrane region" description="Helical" evidence="1">
    <location>
        <begin position="60"/>
        <end position="81"/>
    </location>
</feature>
<protein>
    <submittedName>
        <fullName evidence="2">Uncharacterized protein</fullName>
    </submittedName>
</protein>
<keyword evidence="3" id="KW-1185">Reference proteome</keyword>
<evidence type="ECO:0000313" key="2">
    <source>
        <dbReference type="EMBL" id="EOA25770.1"/>
    </source>
</evidence>
<accession>R0HKM0</accession>
<dbReference type="EMBL" id="KB870809">
    <property type="protein sequence ID" value="EOA25770.1"/>
    <property type="molecule type" value="Genomic_DNA"/>
</dbReference>
<feature type="non-terminal residue" evidence="2">
    <location>
        <position position="95"/>
    </location>
</feature>
<dbReference type="OrthoDB" id="1108202at2759"/>
<evidence type="ECO:0000313" key="3">
    <source>
        <dbReference type="Proteomes" id="UP000029121"/>
    </source>
</evidence>
<dbReference type="AlphaFoldDB" id="R0HKM0"/>
<sequence length="95" mass="11016">MKQLGLTCRWIPSQAAFNKLSIRFNIILLATLFSLRMIWSSSEFIDFANFEFSKVSFREAMGFAALMMAVSYHTGSVRWILNEVLTLEDQETQIR</sequence>
<dbReference type="Proteomes" id="UP000029121">
    <property type="component" value="Unassembled WGS sequence"/>
</dbReference>
<organism evidence="2 3">
    <name type="scientific">Capsella rubella</name>
    <dbReference type="NCBI Taxonomy" id="81985"/>
    <lineage>
        <taxon>Eukaryota</taxon>
        <taxon>Viridiplantae</taxon>
        <taxon>Streptophyta</taxon>
        <taxon>Embryophyta</taxon>
        <taxon>Tracheophyta</taxon>
        <taxon>Spermatophyta</taxon>
        <taxon>Magnoliopsida</taxon>
        <taxon>eudicotyledons</taxon>
        <taxon>Gunneridae</taxon>
        <taxon>Pentapetalae</taxon>
        <taxon>rosids</taxon>
        <taxon>malvids</taxon>
        <taxon>Brassicales</taxon>
        <taxon>Brassicaceae</taxon>
        <taxon>Camelineae</taxon>
        <taxon>Capsella</taxon>
    </lineage>
</organism>
<evidence type="ECO:0000256" key="1">
    <source>
        <dbReference type="SAM" id="Phobius"/>
    </source>
</evidence>
<feature type="transmembrane region" description="Helical" evidence="1">
    <location>
        <begin position="20"/>
        <end position="39"/>
    </location>
</feature>
<gene>
    <name evidence="2" type="ORF">CARUB_v10019132mg</name>
</gene>
<keyword evidence="1" id="KW-0812">Transmembrane</keyword>